<evidence type="ECO:0000313" key="3">
    <source>
        <dbReference type="Proteomes" id="UP000182680"/>
    </source>
</evidence>
<evidence type="ECO:0000256" key="1">
    <source>
        <dbReference type="SAM" id="MobiDB-lite"/>
    </source>
</evidence>
<protein>
    <submittedName>
        <fullName evidence="2">Uncharacterized protein</fullName>
    </submittedName>
</protein>
<sequence>MSFGGGGSPSMPEIKETPKAEVTKPVTEAATAARDAQKRKATKAAGLQSTILTGTAANNSGGKTLLGQ</sequence>
<name>A0AA94HQZ9_DESDE</name>
<organism evidence="2 3">
    <name type="scientific">Desulfovibrio desulfuricans</name>
    <dbReference type="NCBI Taxonomy" id="876"/>
    <lineage>
        <taxon>Bacteria</taxon>
        <taxon>Pseudomonadati</taxon>
        <taxon>Thermodesulfobacteriota</taxon>
        <taxon>Desulfovibrionia</taxon>
        <taxon>Desulfovibrionales</taxon>
        <taxon>Desulfovibrionaceae</taxon>
        <taxon>Desulfovibrio</taxon>
    </lineage>
</organism>
<feature type="region of interest" description="Disordered" evidence="1">
    <location>
        <begin position="1"/>
        <end position="45"/>
    </location>
</feature>
<dbReference type="EMBL" id="FPIW01000005">
    <property type="protein sequence ID" value="SFW22971.1"/>
    <property type="molecule type" value="Genomic_DNA"/>
</dbReference>
<feature type="compositionally biased region" description="Basic and acidic residues" evidence="1">
    <location>
        <begin position="13"/>
        <end position="22"/>
    </location>
</feature>
<evidence type="ECO:0000313" key="2">
    <source>
        <dbReference type="EMBL" id="SFW22971.1"/>
    </source>
</evidence>
<dbReference type="AlphaFoldDB" id="A0AA94HQZ9"/>
<accession>A0AA94HQZ9</accession>
<proteinExistence type="predicted"/>
<gene>
    <name evidence="2" type="ORF">SAMN02910291_00473</name>
</gene>
<reference evidence="3" key="1">
    <citation type="submission" date="2016-11" db="EMBL/GenBank/DDBJ databases">
        <authorList>
            <person name="Jaros S."/>
            <person name="Januszkiewicz K."/>
            <person name="Wedrychowicz H."/>
        </authorList>
    </citation>
    <scope>NUCLEOTIDE SEQUENCE [LARGE SCALE GENOMIC DNA]</scope>
    <source>
        <strain evidence="3">DSM 7057</strain>
    </source>
</reference>
<dbReference type="Proteomes" id="UP000182680">
    <property type="component" value="Unassembled WGS sequence"/>
</dbReference>
<comment type="caution">
    <text evidence="2">The sequence shown here is derived from an EMBL/GenBank/DDBJ whole genome shotgun (WGS) entry which is preliminary data.</text>
</comment>